<evidence type="ECO:0000256" key="1">
    <source>
        <dbReference type="SAM" id="Phobius"/>
    </source>
</evidence>
<sequence length="128" mass="13105">MSSPTLRVAPETDRRLHAVVAAVIVTAAVGLGILWLVVVPTGPEACALSMPGPRNCFPSDRVSAAQVGTALVAIGAIVPVALALVVARARPRAARTIARIGLVLTSVTAGYALFTSAWIPALAFARLV</sequence>
<gene>
    <name evidence="2" type="ORF">KZC50_07845</name>
</gene>
<evidence type="ECO:0000313" key="3">
    <source>
        <dbReference type="Proteomes" id="UP001183582"/>
    </source>
</evidence>
<feature type="transmembrane region" description="Helical" evidence="1">
    <location>
        <begin position="16"/>
        <end position="38"/>
    </location>
</feature>
<proteinExistence type="predicted"/>
<feature type="transmembrane region" description="Helical" evidence="1">
    <location>
        <begin position="99"/>
        <end position="125"/>
    </location>
</feature>
<reference evidence="2 3" key="1">
    <citation type="submission" date="2021-06" db="EMBL/GenBank/DDBJ databases">
        <title>Genome-based taxonomic framework of Microbacterium strains isolated from marine environment, the description of four new species and reclassification of four preexisting species.</title>
        <authorList>
            <person name="Lee S.D."/>
            <person name="Kim S.-M."/>
            <person name="Byeon Y.-S."/>
            <person name="Yang H.L."/>
            <person name="Kim I.S."/>
        </authorList>
    </citation>
    <scope>NUCLEOTIDE SEQUENCE [LARGE SCALE GENOMIC DNA]</scope>
    <source>
        <strain evidence="2 3">KACC 20514</strain>
    </source>
</reference>
<keyword evidence="1" id="KW-1133">Transmembrane helix</keyword>
<comment type="caution">
    <text evidence="2">The sequence shown here is derived from an EMBL/GenBank/DDBJ whole genome shotgun (WGS) entry which is preliminary data.</text>
</comment>
<dbReference type="GeneID" id="301458135"/>
<keyword evidence="1" id="KW-0812">Transmembrane</keyword>
<dbReference type="AlphaFoldDB" id="A0AAJ2HK64"/>
<name>A0AAJ2HK64_9MICO</name>
<keyword evidence="1" id="KW-0472">Membrane</keyword>
<feature type="transmembrane region" description="Helical" evidence="1">
    <location>
        <begin position="67"/>
        <end position="87"/>
    </location>
</feature>
<protein>
    <submittedName>
        <fullName evidence="2">Uncharacterized protein</fullName>
    </submittedName>
</protein>
<dbReference type="RefSeq" id="WP_310891270.1">
    <property type="nucleotide sequence ID" value="NZ_BAAAGR010000001.1"/>
</dbReference>
<dbReference type="Proteomes" id="UP001183582">
    <property type="component" value="Unassembled WGS sequence"/>
</dbReference>
<evidence type="ECO:0000313" key="2">
    <source>
        <dbReference type="EMBL" id="MDS0245523.1"/>
    </source>
</evidence>
<organism evidence="2 3">
    <name type="scientific">Microbacterium aurantiacum</name>
    <dbReference type="NCBI Taxonomy" id="162393"/>
    <lineage>
        <taxon>Bacteria</taxon>
        <taxon>Bacillati</taxon>
        <taxon>Actinomycetota</taxon>
        <taxon>Actinomycetes</taxon>
        <taxon>Micrococcales</taxon>
        <taxon>Microbacteriaceae</taxon>
        <taxon>Microbacterium</taxon>
    </lineage>
</organism>
<accession>A0AAJ2HK64</accession>
<dbReference type="EMBL" id="JAHWXH010000001">
    <property type="protein sequence ID" value="MDS0245523.1"/>
    <property type="molecule type" value="Genomic_DNA"/>
</dbReference>